<dbReference type="Pfam" id="PF00775">
    <property type="entry name" value="Dioxygenase_C"/>
    <property type="match status" value="1"/>
</dbReference>
<sequence>MKRLPAFTLFLFLLQGLLACNGQTKAPSRPPTEASASSGKPVGGGCDGCELMFVGLPATLNAVDTSAGWHEKGQRLVIQGTVYQRDGKTLAPGVLLYYWQTDNNGYYSPKPGLDERAKQHGHLRGWVKTDSRGHYAIYTIRPAPYPARNTPAHLHFSVKEPGIRNEYYLDDIVFDDDPLLTQETRKSMENRGGNGVVKPTLSKGILLAQRNIVLGLNIPHYPPQTGSEK</sequence>
<dbReference type="GO" id="GO:0008199">
    <property type="term" value="F:ferric iron binding"/>
    <property type="evidence" value="ECO:0007669"/>
    <property type="project" value="InterPro"/>
</dbReference>
<dbReference type="InterPro" id="IPR050770">
    <property type="entry name" value="Intradiol_RC_Dioxygenase"/>
</dbReference>
<dbReference type="AlphaFoldDB" id="A0A5M8QDQ9"/>
<evidence type="ECO:0000256" key="2">
    <source>
        <dbReference type="ARBA" id="ARBA00022964"/>
    </source>
</evidence>
<dbReference type="EMBL" id="VKKZ01000021">
    <property type="protein sequence ID" value="KAA6433231.1"/>
    <property type="molecule type" value="Genomic_DNA"/>
</dbReference>
<comment type="similarity">
    <text evidence="1">Belongs to the intradiol ring-cleavage dioxygenase family.</text>
</comment>
<reference evidence="6 8" key="2">
    <citation type="submission" date="2019-09" db="EMBL/GenBank/DDBJ databases">
        <title>A bacterium isolated from glacier soil.</title>
        <authorList>
            <person name="Liu Q."/>
        </authorList>
    </citation>
    <scope>NUCLEOTIDE SEQUENCE [LARGE SCALE GENOMIC DNA]</scope>
    <source>
        <strain evidence="6 8">MDT1-10-3</strain>
    </source>
</reference>
<reference evidence="7 9" key="3">
    <citation type="submission" date="2024-08" db="EMBL/GenBank/DDBJ databases">
        <authorList>
            <person name="Wei W."/>
        </authorList>
    </citation>
    <scope>NUCLEOTIDE SEQUENCE [LARGE SCALE GENOMIC DNA]</scope>
    <source>
        <strain evidence="7 9">XU2</strain>
    </source>
</reference>
<evidence type="ECO:0000259" key="5">
    <source>
        <dbReference type="Pfam" id="PF00775"/>
    </source>
</evidence>
<dbReference type="Proteomes" id="UP000323866">
    <property type="component" value="Unassembled WGS sequence"/>
</dbReference>
<dbReference type="EMBL" id="JBGOGF010000003">
    <property type="protein sequence ID" value="MFA1770854.1"/>
    <property type="molecule type" value="Genomic_DNA"/>
</dbReference>
<evidence type="ECO:0000313" key="9">
    <source>
        <dbReference type="Proteomes" id="UP001570846"/>
    </source>
</evidence>
<dbReference type="PANTHER" id="PTHR33711:SF10">
    <property type="entry name" value="INTRADIOL RING-CLEAVAGE DIOXYGENASES DOMAIN-CONTAINING PROTEIN"/>
    <property type="match status" value="1"/>
</dbReference>
<dbReference type="InterPro" id="IPR000627">
    <property type="entry name" value="Intradiol_dOase_C"/>
</dbReference>
<evidence type="ECO:0000313" key="8">
    <source>
        <dbReference type="Proteomes" id="UP000323866"/>
    </source>
</evidence>
<dbReference type="PANTHER" id="PTHR33711">
    <property type="entry name" value="DIOXYGENASE, PUTATIVE (AFU_ORTHOLOGUE AFUA_2G02910)-RELATED"/>
    <property type="match status" value="1"/>
</dbReference>
<evidence type="ECO:0000256" key="1">
    <source>
        <dbReference type="ARBA" id="ARBA00007825"/>
    </source>
</evidence>
<keyword evidence="3" id="KW-0560">Oxidoreductase</keyword>
<evidence type="ECO:0000313" key="7">
    <source>
        <dbReference type="EMBL" id="MFA1770854.1"/>
    </source>
</evidence>
<organism evidence="6 8">
    <name type="scientific">Rufibacter glacialis</name>
    <dbReference type="NCBI Taxonomy" id="1259555"/>
    <lineage>
        <taxon>Bacteria</taxon>
        <taxon>Pseudomonadati</taxon>
        <taxon>Bacteroidota</taxon>
        <taxon>Cytophagia</taxon>
        <taxon>Cytophagales</taxon>
        <taxon>Hymenobacteraceae</taxon>
        <taxon>Rufibacter</taxon>
    </lineage>
</organism>
<name>A0A5M8QDQ9_9BACT</name>
<reference evidence="6 8" key="1">
    <citation type="submission" date="2019-07" db="EMBL/GenBank/DDBJ databases">
        <authorList>
            <person name="Qu J.-H."/>
        </authorList>
    </citation>
    <scope>NUCLEOTIDE SEQUENCE [LARGE SCALE GENOMIC DNA]</scope>
    <source>
        <strain evidence="6 8">MDT1-10-3</strain>
    </source>
</reference>
<dbReference type="PROSITE" id="PS51257">
    <property type="entry name" value="PROKAR_LIPOPROTEIN"/>
    <property type="match status" value="1"/>
</dbReference>
<dbReference type="Proteomes" id="UP001570846">
    <property type="component" value="Unassembled WGS sequence"/>
</dbReference>
<evidence type="ECO:0000256" key="4">
    <source>
        <dbReference type="SAM" id="SignalP"/>
    </source>
</evidence>
<feature type="signal peptide" evidence="4">
    <location>
        <begin position="1"/>
        <end position="19"/>
    </location>
</feature>
<keyword evidence="2 6" id="KW-0223">Dioxygenase</keyword>
<feature type="domain" description="Intradiol ring-cleavage dioxygenases" evidence="5">
    <location>
        <begin position="67"/>
        <end position="188"/>
    </location>
</feature>
<gene>
    <name evidence="7" type="ORF">ACD591_06095</name>
    <name evidence="6" type="ORF">FOE74_12145</name>
</gene>
<dbReference type="InterPro" id="IPR015889">
    <property type="entry name" value="Intradiol_dOase_core"/>
</dbReference>
<dbReference type="RefSeq" id="WP_149098892.1">
    <property type="nucleotide sequence ID" value="NZ_BMMG01000004.1"/>
</dbReference>
<dbReference type="GO" id="GO:0016702">
    <property type="term" value="F:oxidoreductase activity, acting on single donors with incorporation of molecular oxygen, incorporation of two atoms of oxygen"/>
    <property type="evidence" value="ECO:0007669"/>
    <property type="project" value="InterPro"/>
</dbReference>
<dbReference type="SUPFAM" id="SSF49482">
    <property type="entry name" value="Aromatic compound dioxygenase"/>
    <property type="match status" value="1"/>
</dbReference>
<evidence type="ECO:0000313" key="6">
    <source>
        <dbReference type="EMBL" id="KAA6433231.1"/>
    </source>
</evidence>
<comment type="caution">
    <text evidence="6">The sequence shown here is derived from an EMBL/GenBank/DDBJ whole genome shotgun (WGS) entry which is preliminary data.</text>
</comment>
<accession>A0A5M8QDQ9</accession>
<dbReference type="Gene3D" id="2.60.130.10">
    <property type="entry name" value="Aromatic compound dioxygenase"/>
    <property type="match status" value="1"/>
</dbReference>
<protein>
    <submittedName>
        <fullName evidence="6">Intradiol ring-cleavage dioxygenase</fullName>
    </submittedName>
</protein>
<keyword evidence="9" id="KW-1185">Reference proteome</keyword>
<dbReference type="OrthoDB" id="933561at2"/>
<proteinExistence type="inferred from homology"/>
<keyword evidence="4" id="KW-0732">Signal</keyword>
<feature type="chain" id="PRO_5024353865" evidence="4">
    <location>
        <begin position="20"/>
        <end position="229"/>
    </location>
</feature>
<evidence type="ECO:0000256" key="3">
    <source>
        <dbReference type="ARBA" id="ARBA00023002"/>
    </source>
</evidence>